<evidence type="ECO:0000313" key="1">
    <source>
        <dbReference type="EMBL" id="CZF85502.1"/>
    </source>
</evidence>
<dbReference type="CDD" id="cd20733">
    <property type="entry name" value="PoNe_PAAR-like"/>
    <property type="match status" value="1"/>
</dbReference>
<accession>A0A128FFC7</accession>
<name>A0A128FFC7_9GAMM</name>
<dbReference type="AlphaFoldDB" id="A0A128FFC7"/>
<dbReference type="EMBL" id="FIZX01000016">
    <property type="protein sequence ID" value="CZF85502.1"/>
    <property type="molecule type" value="Genomic_DNA"/>
</dbReference>
<dbReference type="CDD" id="cd20746">
    <property type="entry name" value="FIX_Ntox15_NUC_DUF4112_RhsA-like"/>
    <property type="match status" value="1"/>
</dbReference>
<dbReference type="OrthoDB" id="272411at2"/>
<sequence>MWGNDVFEYLYNNLESAYNAGEDYVSRKAQEAYDATIGAVEWIWEALQGDFNTNQTTGQIAANAVLGLIPIVDQVLDCRDLIANCRQIYKDRTNTGAWVALCLTLVGLIPSLGSAIKGVLKILFLFVRKAGGDVAKAIRPAMAPILSFLGNEKVRRILGISDVSVILRQVADKLSSIRGEVTVSNLKSLLDSAVQTLTDVVGKIRYFAPGDVKVWLDEAVRIVRWVQNAADRMLAPALAPVQRILDGIEDALRKQADEYSPNYRADVNARTVHELDPSVAAVNPRILTRTQKGLYGEIISDNYMLNQGHRNILPDNRQVRALEDVPRGRGIDGIYENANPPPPYIVTETKYRTNSGQYIDSDGVASNSLLSTTRGSNGYPASKQMSDAWIQPRLADEVGRDVADDIMDEGYDRWLMIVDETGEVVNITRLDANARSIEEVMR</sequence>
<dbReference type="Proteomes" id="UP000071641">
    <property type="component" value="Unassembled WGS sequence"/>
</dbReference>
<dbReference type="RefSeq" id="WP_062667974.1">
    <property type="nucleotide sequence ID" value="NZ_FIZX01000016.1"/>
</dbReference>
<proteinExistence type="predicted"/>
<protein>
    <submittedName>
        <fullName evidence="1">Uncharacterized protein</fullName>
    </submittedName>
</protein>
<dbReference type="InterPro" id="IPR049802">
    <property type="entry name" value="RhsC-like_FIX"/>
</dbReference>
<keyword evidence="2" id="KW-1185">Reference proteome</keyword>
<reference evidence="2" key="1">
    <citation type="submission" date="2016-02" db="EMBL/GenBank/DDBJ databases">
        <authorList>
            <person name="Rodrigo-Torres Lidia"/>
            <person name="Arahal R.David."/>
        </authorList>
    </citation>
    <scope>NUCLEOTIDE SEQUENCE [LARGE SCALE GENOMIC DNA]</scope>
    <source>
        <strain evidence="2">CECT 9029</strain>
    </source>
</reference>
<dbReference type="STRING" id="1796497.GCE9029_05055"/>
<evidence type="ECO:0000313" key="2">
    <source>
        <dbReference type="Proteomes" id="UP000071641"/>
    </source>
</evidence>
<organism evidence="1 2">
    <name type="scientific">Grimontia celer</name>
    <dbReference type="NCBI Taxonomy" id="1796497"/>
    <lineage>
        <taxon>Bacteria</taxon>
        <taxon>Pseudomonadati</taxon>
        <taxon>Pseudomonadota</taxon>
        <taxon>Gammaproteobacteria</taxon>
        <taxon>Vibrionales</taxon>
        <taxon>Vibrionaceae</taxon>
        <taxon>Grimontia</taxon>
    </lineage>
</organism>
<gene>
    <name evidence="1" type="ORF">GCE9029_05055</name>
</gene>